<keyword evidence="2" id="KW-1185">Reference proteome</keyword>
<reference evidence="1 2" key="1">
    <citation type="submission" date="2018-12" db="EMBL/GenBank/DDBJ databases">
        <title>Sequencing of bacterial isolates from soil warming experiment in Harvard Forest, Massachusetts, USA.</title>
        <authorList>
            <person name="Deangelis K."/>
        </authorList>
    </citation>
    <scope>NUCLEOTIDE SEQUENCE [LARGE SCALE GENOMIC DNA]</scope>
    <source>
        <strain evidence="1 2">EB153</strain>
    </source>
</reference>
<name>A0A3R9NWN8_9BACT</name>
<accession>A0A3R9NWN8</accession>
<dbReference type="Proteomes" id="UP000269669">
    <property type="component" value="Unassembled WGS sequence"/>
</dbReference>
<evidence type="ECO:0000313" key="2">
    <source>
        <dbReference type="Proteomes" id="UP000269669"/>
    </source>
</evidence>
<dbReference type="InterPro" id="IPR027417">
    <property type="entry name" value="P-loop_NTPase"/>
</dbReference>
<dbReference type="PROSITE" id="PS00675">
    <property type="entry name" value="SIGMA54_INTERACT_1"/>
    <property type="match status" value="1"/>
</dbReference>
<dbReference type="AlphaFoldDB" id="A0A3R9NWN8"/>
<dbReference type="SUPFAM" id="SSF53795">
    <property type="entry name" value="PEP carboxykinase-like"/>
    <property type="match status" value="1"/>
</dbReference>
<protein>
    <recommendedName>
        <fullName evidence="3">Hpr(Ser) kinase/phosphatase</fullName>
    </recommendedName>
</protein>
<comment type="caution">
    <text evidence="1">The sequence shown here is derived from an EMBL/GenBank/DDBJ whole genome shotgun (WGS) entry which is preliminary data.</text>
</comment>
<organism evidence="1 2">
    <name type="scientific">Edaphobacter aggregans</name>
    <dbReference type="NCBI Taxonomy" id="570835"/>
    <lineage>
        <taxon>Bacteria</taxon>
        <taxon>Pseudomonadati</taxon>
        <taxon>Acidobacteriota</taxon>
        <taxon>Terriglobia</taxon>
        <taxon>Terriglobales</taxon>
        <taxon>Acidobacteriaceae</taxon>
        <taxon>Edaphobacter</taxon>
    </lineage>
</organism>
<dbReference type="Gene3D" id="3.40.50.300">
    <property type="entry name" value="P-loop containing nucleotide triphosphate hydrolases"/>
    <property type="match status" value="1"/>
</dbReference>
<evidence type="ECO:0008006" key="3">
    <source>
        <dbReference type="Google" id="ProtNLM"/>
    </source>
</evidence>
<proteinExistence type="predicted"/>
<dbReference type="InterPro" id="IPR025662">
    <property type="entry name" value="Sigma_54_int_dom_ATP-bd_1"/>
</dbReference>
<dbReference type="EMBL" id="RSDW01000001">
    <property type="protein sequence ID" value="RSL15394.1"/>
    <property type="molecule type" value="Genomic_DNA"/>
</dbReference>
<sequence>MQKHSRNGREEQRLLTIPEIEAIYARSELIPPTDPVYARMEFPFKRRFYPLGFPVDISTNTEEVLEAAAQSWATFTEAFQTPPIRIQIGVMEGLSSECPPAPTCRVQQHLFSYVADQENFGMNDMARGFSCIWLTEAAVRHRSYLRHFFLDCAVFCQIATRCATGVHAACVIRDGIGVLLCGDSGAGKSTLSYACAKAGWTYVTDDLSFVIHDRDDRLVSGNCHQLRFRPSAGSIFPEIEGREITQRAEVGKPSIELGATALQNIDRSQTTEIKYVVFLNRRDGNNAAIRPYSKEIARHFIGQGRFSPLDLMPRHYEAIDRLLQADVLELRYRDLDWAIEQLEALVETARP</sequence>
<evidence type="ECO:0000313" key="1">
    <source>
        <dbReference type="EMBL" id="RSL15394.1"/>
    </source>
</evidence>
<gene>
    <name evidence="1" type="ORF">EDE15_0880</name>
</gene>